<dbReference type="KEGG" id="vg:29124725"/>
<dbReference type="EMBL" id="KU647626">
    <property type="protein sequence ID" value="AMM44183.1"/>
    <property type="molecule type" value="Genomic_DNA"/>
</dbReference>
<dbReference type="RefSeq" id="YP_009301270.1">
    <property type="nucleotide sequence ID" value="NC_031231.1"/>
</dbReference>
<keyword evidence="2" id="KW-1185">Reference proteome</keyword>
<organism evidence="1 2">
    <name type="scientific">Arthrobacter phage KellEzio</name>
    <dbReference type="NCBI Taxonomy" id="1796995"/>
    <lineage>
        <taxon>Viruses</taxon>
        <taxon>Duplodnaviria</taxon>
        <taxon>Heunggongvirae</taxon>
        <taxon>Uroviricota</taxon>
        <taxon>Caudoviricetes</taxon>
        <taxon>Kelleziovirus</taxon>
        <taxon>Kelleziovirus kellezzio</taxon>
    </lineage>
</organism>
<proteinExistence type="predicted"/>
<dbReference type="Proteomes" id="UP000201386">
    <property type="component" value="Segment"/>
</dbReference>
<reference evidence="1 2" key="1">
    <citation type="submission" date="2016-02" db="EMBL/GenBank/DDBJ databases">
        <authorList>
            <person name="Lynch K.C."/>
            <person name="Doan M."/>
            <person name="Paisley J.T."/>
            <person name="Allen K.G."/>
            <person name="Gaffney B.L."/>
            <person name="Rinehart C.A."/>
            <person name="King R.A."/>
            <person name="Staples A."/>
            <person name="Bowman C.A."/>
            <person name="Russell D.A."/>
            <person name="Pope W.H."/>
            <person name="Jacobs-Sera D."/>
            <person name="Hendrix R.W."/>
            <person name="Hatfull G.F."/>
        </authorList>
    </citation>
    <scope>NUCLEOTIDE SEQUENCE [LARGE SCALE GENOMIC DNA]</scope>
</reference>
<accession>A0A140G698</accession>
<dbReference type="InterPro" id="IPR038765">
    <property type="entry name" value="Papain-like_cys_pep_sf"/>
</dbReference>
<evidence type="ECO:0000313" key="1">
    <source>
        <dbReference type="EMBL" id="AMM44183.1"/>
    </source>
</evidence>
<dbReference type="Gene3D" id="3.90.1720.10">
    <property type="entry name" value="endopeptidase domain like (from Nostoc punctiforme)"/>
    <property type="match status" value="1"/>
</dbReference>
<sequence>MSTLPIQEEWFGSVLGVSLNPDRFAGNQCVDTVDHYGEFIFGVPWSVCVGGVVGARDLMRVAPSKYWEKIPYTHGFVPQRGDVAVFDGDNLNEYGHTAPIEAADWLKMYLMQQDGFAYPWQWVDGAYYSAKPAHRAALFYSQAGTGPLAGVLRPRKELMVGYGDVILSGEIINEEDELSDTAADRIIAHIDARLDFIALPGETKIRNAGPLYPLATKVDRIDAALLPGIEGQRHAGVVYAALEAVKAQSAEDKADMDPVEMARALAAAFPADFAKQVVAELGKALS</sequence>
<dbReference type="SUPFAM" id="SSF54001">
    <property type="entry name" value="Cysteine proteinases"/>
    <property type="match status" value="1"/>
</dbReference>
<dbReference type="GO" id="GO:0001897">
    <property type="term" value="P:symbiont-mediated cytolysis of host cell"/>
    <property type="evidence" value="ECO:0007669"/>
    <property type="project" value="UniProtKB-ARBA"/>
</dbReference>
<gene>
    <name evidence="1" type="primary">13</name>
    <name evidence="1" type="ORF">KELLEZIO_13</name>
</gene>
<dbReference type="GeneID" id="29124725"/>
<evidence type="ECO:0000313" key="2">
    <source>
        <dbReference type="Proteomes" id="UP000201386"/>
    </source>
</evidence>
<protein>
    <submittedName>
        <fullName evidence="1">Endolysin</fullName>
    </submittedName>
</protein>
<name>A0A140G698_9CAUD</name>